<dbReference type="GO" id="GO:0003676">
    <property type="term" value="F:nucleic acid binding"/>
    <property type="evidence" value="ECO:0007669"/>
    <property type="project" value="InterPro"/>
</dbReference>
<evidence type="ECO:0000313" key="1">
    <source>
        <dbReference type="EMBL" id="SLM19210.1"/>
    </source>
</evidence>
<evidence type="ECO:0008006" key="2">
    <source>
        <dbReference type="Google" id="ProtNLM"/>
    </source>
</evidence>
<dbReference type="EMBL" id="FWDO01000005">
    <property type="protein sequence ID" value="SLM19210.1"/>
    <property type="molecule type" value="Genomic_DNA"/>
</dbReference>
<sequence>MAGELAMGEKELIRAKVMEQVVQQQLTLKEAEKLRECHGIEIDHETLRRWLRAAGLWERERRGSPCCLMNMVDDATGITFSFFCEEETTSDAMRLLWRWIEQYGIPQALYCDKKNAFVLTREPTIAEQLERNHGVYQDRLIKELRLAGISTIEEATRFLREVYLPKINTKFAKTPAQPEDAHVPLIHPTSLEDILCYETPRVVSNDYVVSYKCRPLQMQRHNRLLPTPKAQVTVRELLDGRIKLLYHERELEYVELEKPFRKEELASRSA</sequence>
<proteinExistence type="predicted"/>
<gene>
    <name evidence="1" type="ORF">SPIRO4BDMA_50725</name>
</gene>
<dbReference type="InterPro" id="IPR012337">
    <property type="entry name" value="RNaseH-like_sf"/>
</dbReference>
<reference evidence="1" key="1">
    <citation type="submission" date="2017-02" db="EMBL/GenBank/DDBJ databases">
        <authorList>
            <person name="Regsiter A."/>
            <person name="William W."/>
        </authorList>
    </citation>
    <scope>NUCLEOTIDE SEQUENCE</scope>
    <source>
        <strain evidence="1">BdmA 4</strain>
    </source>
</reference>
<dbReference type="PANTHER" id="PTHR35004:SF7">
    <property type="entry name" value="INTEGRASE PROTEIN"/>
    <property type="match status" value="1"/>
</dbReference>
<dbReference type="PANTHER" id="PTHR35004">
    <property type="entry name" value="TRANSPOSASE RV3428C-RELATED"/>
    <property type="match status" value="1"/>
</dbReference>
<dbReference type="AlphaFoldDB" id="A0A3P3XSH7"/>
<dbReference type="InterPro" id="IPR036397">
    <property type="entry name" value="RNaseH_sf"/>
</dbReference>
<dbReference type="Gene3D" id="3.30.420.10">
    <property type="entry name" value="Ribonuclease H-like superfamily/Ribonuclease H"/>
    <property type="match status" value="1"/>
</dbReference>
<name>A0A3P3XSH7_9SPIR</name>
<dbReference type="SUPFAM" id="SSF53098">
    <property type="entry name" value="Ribonuclease H-like"/>
    <property type="match status" value="1"/>
</dbReference>
<protein>
    <recommendedName>
        <fullName evidence="2">Integrase catalytic domain-containing protein</fullName>
    </recommendedName>
</protein>
<accession>A0A3P3XSH7</accession>
<organism evidence="1">
    <name type="scientific">uncultured spirochete</name>
    <dbReference type="NCBI Taxonomy" id="156406"/>
    <lineage>
        <taxon>Bacteria</taxon>
        <taxon>Pseudomonadati</taxon>
        <taxon>Spirochaetota</taxon>
        <taxon>Spirochaetia</taxon>
        <taxon>Spirochaetales</taxon>
        <taxon>environmental samples</taxon>
    </lineage>
</organism>